<feature type="non-terminal residue" evidence="2">
    <location>
        <position position="1"/>
    </location>
</feature>
<dbReference type="GO" id="GO:0016020">
    <property type="term" value="C:membrane"/>
    <property type="evidence" value="ECO:0007669"/>
    <property type="project" value="TreeGrafter"/>
</dbReference>
<gene>
    <name evidence="2" type="ORF">CIB84_005939</name>
</gene>
<dbReference type="PANTHER" id="PTHR47614">
    <property type="entry name" value="GLYCOPHORIN-C"/>
    <property type="match status" value="1"/>
</dbReference>
<dbReference type="InterPro" id="IPR042192">
    <property type="entry name" value="Glycophorin-C"/>
</dbReference>
<dbReference type="Proteomes" id="UP000237246">
    <property type="component" value="Unassembled WGS sequence"/>
</dbReference>
<keyword evidence="3" id="KW-1185">Reference proteome</keyword>
<dbReference type="GO" id="GO:0030863">
    <property type="term" value="C:cortical cytoskeleton"/>
    <property type="evidence" value="ECO:0007669"/>
    <property type="project" value="TreeGrafter"/>
</dbReference>
<reference evidence="2 3" key="1">
    <citation type="submission" date="2018-01" db="EMBL/GenBank/DDBJ databases">
        <title>Comparison of the Chinese Bamboo Partridge and Red Junglefowl genome sequences highlights the importance of demography in genome evolution.</title>
        <authorList>
            <person name="Tiley G.P."/>
            <person name="Kimball R.T."/>
            <person name="Braun E.L."/>
            <person name="Burleigh J.G."/>
        </authorList>
    </citation>
    <scope>NUCLEOTIDE SEQUENCE [LARGE SCALE GENOMIC DNA]</scope>
    <source>
        <strain evidence="2">RTK389</strain>
        <tissue evidence="2">Blood</tissue>
    </source>
</reference>
<evidence type="ECO:0000313" key="3">
    <source>
        <dbReference type="Proteomes" id="UP000237246"/>
    </source>
</evidence>
<accession>A0A2P4T1S7</accession>
<dbReference type="OrthoDB" id="26719at2759"/>
<protein>
    <recommendedName>
        <fullName evidence="4">Neurexin/syndecan/glycophorin C domain-containing protein</fullName>
    </recommendedName>
</protein>
<keyword evidence="1" id="KW-0812">Transmembrane</keyword>
<feature type="transmembrane region" description="Helical" evidence="1">
    <location>
        <begin position="93"/>
        <end position="118"/>
    </location>
</feature>
<name>A0A2P4T1S7_BAMTH</name>
<comment type="caution">
    <text evidence="2">The sequence shown here is derived from an EMBL/GenBank/DDBJ whole genome shotgun (WGS) entry which is preliminary data.</text>
</comment>
<dbReference type="AlphaFoldDB" id="A0A2P4T1S7"/>
<dbReference type="EMBL" id="PPHD01012296">
    <property type="protein sequence ID" value="POI30311.1"/>
    <property type="molecule type" value="Genomic_DNA"/>
</dbReference>
<proteinExistence type="predicted"/>
<evidence type="ECO:0000313" key="2">
    <source>
        <dbReference type="EMBL" id="POI30311.1"/>
    </source>
</evidence>
<keyword evidence="1" id="KW-0472">Membrane</keyword>
<evidence type="ECO:0000256" key="1">
    <source>
        <dbReference type="SAM" id="Phobius"/>
    </source>
</evidence>
<dbReference type="PANTHER" id="PTHR47614:SF2">
    <property type="entry name" value="GLYCOPHORIN-C"/>
    <property type="match status" value="1"/>
</dbReference>
<evidence type="ECO:0008006" key="4">
    <source>
        <dbReference type="Google" id="ProtNLM"/>
    </source>
</evidence>
<organism evidence="2 3">
    <name type="scientific">Bambusicola thoracicus</name>
    <name type="common">Chinese bamboo-partridge</name>
    <name type="synonym">Perdix thoracica</name>
    <dbReference type="NCBI Taxonomy" id="9083"/>
    <lineage>
        <taxon>Eukaryota</taxon>
        <taxon>Metazoa</taxon>
        <taxon>Chordata</taxon>
        <taxon>Craniata</taxon>
        <taxon>Vertebrata</taxon>
        <taxon>Euteleostomi</taxon>
        <taxon>Archelosauria</taxon>
        <taxon>Archosauria</taxon>
        <taxon>Dinosauria</taxon>
        <taxon>Saurischia</taxon>
        <taxon>Theropoda</taxon>
        <taxon>Coelurosauria</taxon>
        <taxon>Aves</taxon>
        <taxon>Neognathae</taxon>
        <taxon>Galloanserae</taxon>
        <taxon>Galliformes</taxon>
        <taxon>Phasianidae</taxon>
        <taxon>Perdicinae</taxon>
        <taxon>Bambusicola</taxon>
    </lineage>
</organism>
<sequence>SLSLDPEVSKANVYGFTGCMSSVWYNHIAPLKAALRHPSIAPVTVKGSLTESSCSSLMETDVNTATTIYSSSDPFGKTDEREPLTNAVRSDSAVIGGVIAVVIFIIFCIIAIMSRFLYQHKQAHRSSQTKEKEYPENLESSFKADIDLQNTVSECKREYFI</sequence>
<keyword evidence="1" id="KW-1133">Transmembrane helix</keyword>